<sequence length="147" mass="16324">MPRVFKHAVCNRVTRSMVCDDSHIKQVMDSESTQGYSHQIKNHTITTMLSDPFSDAAAIDMLEFENVEDGINPCPKHSDGNTAYRPEKVAVPILDAISSDTHWNSFFSRYSPDNPSTAPNTSPCTETTSPIQWTPTDLGTTLPTIHK</sequence>
<dbReference type="VEuPathDB" id="FungiDB:LEMA_P066620.1"/>
<dbReference type="Proteomes" id="UP000002668">
    <property type="component" value="Genome"/>
</dbReference>
<evidence type="ECO:0000256" key="1">
    <source>
        <dbReference type="SAM" id="MobiDB-lite"/>
    </source>
</evidence>
<evidence type="ECO:0000313" key="2">
    <source>
        <dbReference type="EMBL" id="CBX90536.1"/>
    </source>
</evidence>
<name>E4ZGW6_LEPMJ</name>
<protein>
    <submittedName>
        <fullName evidence="2">Uncharacterized protein</fullName>
    </submittedName>
</protein>
<evidence type="ECO:0000313" key="3">
    <source>
        <dbReference type="Proteomes" id="UP000002668"/>
    </source>
</evidence>
<reference evidence="3" key="1">
    <citation type="journal article" date="2011" name="Nat. Commun.">
        <title>Effector diversification within compartments of the Leptosphaeria maculans genome affected by Repeat-Induced Point mutations.</title>
        <authorList>
            <person name="Rouxel T."/>
            <person name="Grandaubert J."/>
            <person name="Hane J.K."/>
            <person name="Hoede C."/>
            <person name="van de Wouw A.P."/>
            <person name="Couloux A."/>
            <person name="Dominguez V."/>
            <person name="Anthouard V."/>
            <person name="Bally P."/>
            <person name="Bourras S."/>
            <person name="Cozijnsen A.J."/>
            <person name="Ciuffetti L.M."/>
            <person name="Degrave A."/>
            <person name="Dilmaghani A."/>
            <person name="Duret L."/>
            <person name="Fudal I."/>
            <person name="Goodwin S.B."/>
            <person name="Gout L."/>
            <person name="Glaser N."/>
            <person name="Linglin J."/>
            <person name="Kema G.H.J."/>
            <person name="Lapalu N."/>
            <person name="Lawrence C.B."/>
            <person name="May K."/>
            <person name="Meyer M."/>
            <person name="Ollivier B."/>
            <person name="Poulain J."/>
            <person name="Schoch C.L."/>
            <person name="Simon A."/>
            <person name="Spatafora J.W."/>
            <person name="Stachowiak A."/>
            <person name="Turgeon B.G."/>
            <person name="Tyler B.M."/>
            <person name="Vincent D."/>
            <person name="Weissenbach J."/>
            <person name="Amselem J."/>
            <person name="Quesneville H."/>
            <person name="Oliver R.P."/>
            <person name="Wincker P."/>
            <person name="Balesdent M.-H."/>
            <person name="Howlett B.J."/>
        </authorList>
    </citation>
    <scope>NUCLEOTIDE SEQUENCE [LARGE SCALE GENOMIC DNA]</scope>
    <source>
        <strain evidence="3">JN3 / isolate v23.1.3 / race Av1-4-5-6-7-8</strain>
    </source>
</reference>
<dbReference type="InParanoid" id="E4ZGW6"/>
<organism evidence="2 3">
    <name type="scientific">Leptosphaeria maculans (strain JN3 / isolate v23.1.3 / race Av1-4-5-6-7-8)</name>
    <name type="common">Blackleg fungus</name>
    <name type="synonym">Phoma lingam</name>
    <dbReference type="NCBI Taxonomy" id="985895"/>
    <lineage>
        <taxon>Eukaryota</taxon>
        <taxon>Fungi</taxon>
        <taxon>Dikarya</taxon>
        <taxon>Ascomycota</taxon>
        <taxon>Pezizomycotina</taxon>
        <taxon>Dothideomycetes</taxon>
        <taxon>Pleosporomycetidae</taxon>
        <taxon>Pleosporales</taxon>
        <taxon>Pleosporineae</taxon>
        <taxon>Leptosphaeriaceae</taxon>
        <taxon>Plenodomus</taxon>
        <taxon>Plenodomus lingam/Leptosphaeria maculans species complex</taxon>
    </lineage>
</organism>
<dbReference type="AlphaFoldDB" id="E4ZGW6"/>
<gene>
    <name evidence="2" type="ORF">LEMA_P066620.1</name>
</gene>
<dbReference type="OrthoDB" id="3800663at2759"/>
<keyword evidence="3" id="KW-1185">Reference proteome</keyword>
<proteinExistence type="predicted"/>
<dbReference type="EMBL" id="FP929064">
    <property type="protein sequence ID" value="CBX90536.1"/>
    <property type="molecule type" value="Genomic_DNA"/>
</dbReference>
<dbReference type="HOGENOM" id="CLU_1768429_0_0_1"/>
<feature type="region of interest" description="Disordered" evidence="1">
    <location>
        <begin position="112"/>
        <end position="147"/>
    </location>
</feature>
<accession>E4ZGW6</accession>